<evidence type="ECO:0000313" key="2">
    <source>
        <dbReference type="EMBL" id="RKF63972.1"/>
    </source>
</evidence>
<dbReference type="OrthoDB" id="5080335at2759"/>
<comment type="caution">
    <text evidence="2">The sequence shown here is derived from an EMBL/GenBank/DDBJ whole genome shotgun (WGS) entry which is preliminary data.</text>
</comment>
<organism evidence="2 3">
    <name type="scientific">Erysiphe neolycopersici</name>
    <dbReference type="NCBI Taxonomy" id="212602"/>
    <lineage>
        <taxon>Eukaryota</taxon>
        <taxon>Fungi</taxon>
        <taxon>Dikarya</taxon>
        <taxon>Ascomycota</taxon>
        <taxon>Pezizomycotina</taxon>
        <taxon>Leotiomycetes</taxon>
        <taxon>Erysiphales</taxon>
        <taxon>Erysiphaceae</taxon>
        <taxon>Erysiphe</taxon>
    </lineage>
</organism>
<dbReference type="EMBL" id="MCFK01002211">
    <property type="protein sequence ID" value="RKF63972.1"/>
    <property type="molecule type" value="Genomic_DNA"/>
</dbReference>
<accession>A0A420I2R8</accession>
<keyword evidence="3" id="KW-1185">Reference proteome</keyword>
<proteinExistence type="predicted"/>
<dbReference type="STRING" id="212602.A0A420I2R8"/>
<evidence type="ECO:0000313" key="3">
    <source>
        <dbReference type="Proteomes" id="UP000286134"/>
    </source>
</evidence>
<gene>
    <name evidence="2" type="ORF">OnM2_022059</name>
</gene>
<evidence type="ECO:0000259" key="1">
    <source>
        <dbReference type="Pfam" id="PF07727"/>
    </source>
</evidence>
<dbReference type="Pfam" id="PF07727">
    <property type="entry name" value="RVT_2"/>
    <property type="match status" value="1"/>
</dbReference>
<reference evidence="2 3" key="1">
    <citation type="journal article" date="2018" name="BMC Genomics">
        <title>Comparative genome analyses reveal sequence features reflecting distinct modes of host-adaptation between dicot and monocot powdery mildew.</title>
        <authorList>
            <person name="Wu Y."/>
            <person name="Ma X."/>
            <person name="Pan Z."/>
            <person name="Kale S.D."/>
            <person name="Song Y."/>
            <person name="King H."/>
            <person name="Zhang Q."/>
            <person name="Presley C."/>
            <person name="Deng X."/>
            <person name="Wei C.I."/>
            <person name="Xiao S."/>
        </authorList>
    </citation>
    <scope>NUCLEOTIDE SEQUENCE [LARGE SCALE GENOMIC DNA]</scope>
    <source>
        <strain evidence="2">UMSG2</strain>
    </source>
</reference>
<dbReference type="Proteomes" id="UP000286134">
    <property type="component" value="Unassembled WGS sequence"/>
</dbReference>
<name>A0A420I2R8_9PEZI</name>
<feature type="domain" description="Reverse transcriptase Ty1/copia-type" evidence="1">
    <location>
        <begin position="14"/>
        <end position="153"/>
    </location>
</feature>
<protein>
    <recommendedName>
        <fullName evidence="1">Reverse transcriptase Ty1/copia-type domain-containing protein</fullName>
    </recommendedName>
</protein>
<sequence length="298" mass="34001">MVIRGDLQVLSERDTYAATLAIRIYRAVLSFVAYFDLEANQFDVTKAFPHADLDEDDEVNIHYPNGFKVPGSMLRVMKALYGRTVSPRLWYNHLIKTLTSLGLRQVPESGCVFCSSKIIVCFYVDDIAAFYHMRNKDAFDDFKKLLFDTYNQRCLRKVACSTPMSTEEVNFWEGSATNYQIHEYQRRIGSLTSPEESQSSTLRGCKPCYRLRIYLALENGINFQEGPVFVAASDASFGDNHPGRNSSETRLFILFGGVIEYHAKKKKTAHSQYLKYRSGTLGIVSLVRMAEIFGIDFF</sequence>
<dbReference type="InterPro" id="IPR013103">
    <property type="entry name" value="RVT_2"/>
</dbReference>
<dbReference type="AlphaFoldDB" id="A0A420I2R8"/>